<accession>A0A382GJI5</accession>
<name>A0A382GJI5_9ZZZZ</name>
<protein>
    <submittedName>
        <fullName evidence="1">Uncharacterized protein</fullName>
    </submittedName>
</protein>
<gene>
    <name evidence="1" type="ORF">METZ01_LOCUS227768</name>
</gene>
<dbReference type="AlphaFoldDB" id="A0A382GJI5"/>
<dbReference type="EMBL" id="UINC01055713">
    <property type="protein sequence ID" value="SVB74914.1"/>
    <property type="molecule type" value="Genomic_DNA"/>
</dbReference>
<sequence length="121" mass="13568">MTDWELHDFSVQVVRDYIQQELGRKLMSSQGNPKVDPSIWFVGENGPEWVVVRIVKYPDKEPNQPSNMADIAASCSRMSNIGHFASVAVANSDDTFEEGAPALPLWRGNRMVVRFEGLQSS</sequence>
<proteinExistence type="predicted"/>
<evidence type="ECO:0000313" key="1">
    <source>
        <dbReference type="EMBL" id="SVB74914.1"/>
    </source>
</evidence>
<reference evidence="1" key="1">
    <citation type="submission" date="2018-05" db="EMBL/GenBank/DDBJ databases">
        <authorList>
            <person name="Lanie J.A."/>
            <person name="Ng W.-L."/>
            <person name="Kazmierczak K.M."/>
            <person name="Andrzejewski T.M."/>
            <person name="Davidsen T.M."/>
            <person name="Wayne K.J."/>
            <person name="Tettelin H."/>
            <person name="Glass J.I."/>
            <person name="Rusch D."/>
            <person name="Podicherti R."/>
            <person name="Tsui H.-C.T."/>
            <person name="Winkler M.E."/>
        </authorList>
    </citation>
    <scope>NUCLEOTIDE SEQUENCE</scope>
</reference>
<organism evidence="1">
    <name type="scientific">marine metagenome</name>
    <dbReference type="NCBI Taxonomy" id="408172"/>
    <lineage>
        <taxon>unclassified sequences</taxon>
        <taxon>metagenomes</taxon>
        <taxon>ecological metagenomes</taxon>
    </lineage>
</organism>